<keyword evidence="6 14" id="KW-0132">Cell division</keyword>
<evidence type="ECO:0000256" key="11">
    <source>
        <dbReference type="ARBA" id="ARBA00023306"/>
    </source>
</evidence>
<dbReference type="InterPro" id="IPR000713">
    <property type="entry name" value="Mur_ligase_N"/>
</dbReference>
<dbReference type="PANTHER" id="PTHR43445:SF3">
    <property type="entry name" value="UDP-N-ACETYLMURAMATE--L-ALANINE LIGASE"/>
    <property type="match status" value="1"/>
</dbReference>
<evidence type="ECO:0000256" key="10">
    <source>
        <dbReference type="ARBA" id="ARBA00022984"/>
    </source>
</evidence>
<keyword evidence="5 14" id="KW-0436">Ligase</keyword>
<dbReference type="InterPro" id="IPR036615">
    <property type="entry name" value="Mur_ligase_C_dom_sf"/>
</dbReference>
<comment type="catalytic activity">
    <reaction evidence="13 14">
        <text>UDP-N-acetyl-alpha-D-muramate + L-alanine + ATP = UDP-N-acetyl-alpha-D-muramoyl-L-alanine + ADP + phosphate + H(+)</text>
        <dbReference type="Rhea" id="RHEA:23372"/>
        <dbReference type="ChEBI" id="CHEBI:15378"/>
        <dbReference type="ChEBI" id="CHEBI:30616"/>
        <dbReference type="ChEBI" id="CHEBI:43474"/>
        <dbReference type="ChEBI" id="CHEBI:57972"/>
        <dbReference type="ChEBI" id="CHEBI:70757"/>
        <dbReference type="ChEBI" id="CHEBI:83898"/>
        <dbReference type="ChEBI" id="CHEBI:456216"/>
        <dbReference type="EC" id="6.3.2.8"/>
    </reaction>
</comment>
<dbReference type="InterPro" id="IPR036565">
    <property type="entry name" value="Mur-like_cat_sf"/>
</dbReference>
<dbReference type="Pfam" id="PF01225">
    <property type="entry name" value="Mur_ligase"/>
    <property type="match status" value="1"/>
</dbReference>
<dbReference type="UniPathway" id="UPA00219"/>
<reference evidence="19 20" key="1">
    <citation type="journal article" date="2014" name="Appl. Environ. Microbiol.">
        <title>Genomic encyclopedia of type strains of the genus Bifidobacterium.</title>
        <authorList>
            <person name="Milani C."/>
            <person name="Lugli G.A."/>
            <person name="Duranti S."/>
            <person name="Turroni F."/>
            <person name="Bottacini F."/>
            <person name="Mangifesta M."/>
            <person name="Sanchez B."/>
            <person name="Viappiani A."/>
            <person name="Mancabelli L."/>
            <person name="Taminiau B."/>
            <person name="Delcenserie V."/>
            <person name="Barrangou R."/>
            <person name="Margolles A."/>
            <person name="van Sinderen D."/>
            <person name="Ventura M."/>
        </authorList>
    </citation>
    <scope>NUCLEOTIDE SEQUENCE [LARGE SCALE GENOMIC DNA]</scope>
    <source>
        <strain evidence="19 20">LMG 11587</strain>
    </source>
</reference>
<gene>
    <name evidence="14" type="primary">murC</name>
    <name evidence="19" type="ORF">BINDI_0402</name>
</gene>
<evidence type="ECO:0000256" key="13">
    <source>
        <dbReference type="ARBA" id="ARBA00047833"/>
    </source>
</evidence>
<keyword evidence="20" id="KW-1185">Reference proteome</keyword>
<evidence type="ECO:0000256" key="15">
    <source>
        <dbReference type="SAM" id="MobiDB-lite"/>
    </source>
</evidence>
<feature type="binding site" evidence="14">
    <location>
        <begin position="172"/>
        <end position="178"/>
    </location>
    <ligand>
        <name>ATP</name>
        <dbReference type="ChEBI" id="CHEBI:30616"/>
    </ligand>
</feature>
<comment type="subcellular location">
    <subcellularLocation>
        <location evidence="1 14">Cytoplasm</location>
    </subcellularLocation>
</comment>
<evidence type="ECO:0000259" key="18">
    <source>
        <dbReference type="Pfam" id="PF08245"/>
    </source>
</evidence>
<dbReference type="EMBL" id="CP006018">
    <property type="protein sequence ID" value="AIC91683.1"/>
    <property type="molecule type" value="Genomic_DNA"/>
</dbReference>
<feature type="domain" description="Mur ligase central" evidence="18">
    <location>
        <begin position="170"/>
        <end position="310"/>
    </location>
</feature>
<dbReference type="GO" id="GO:0008360">
    <property type="term" value="P:regulation of cell shape"/>
    <property type="evidence" value="ECO:0007669"/>
    <property type="project" value="UniProtKB-KW"/>
</dbReference>
<keyword evidence="7 14" id="KW-0547">Nucleotide-binding</keyword>
<dbReference type="Pfam" id="PF02875">
    <property type="entry name" value="Mur_ligase_C"/>
    <property type="match status" value="1"/>
</dbReference>
<dbReference type="InterPro" id="IPR005758">
    <property type="entry name" value="UDP-N-AcMur_Ala_ligase_MurC"/>
</dbReference>
<evidence type="ECO:0000256" key="7">
    <source>
        <dbReference type="ARBA" id="ARBA00022741"/>
    </source>
</evidence>
<dbReference type="GO" id="GO:0005524">
    <property type="term" value="F:ATP binding"/>
    <property type="evidence" value="ECO:0007669"/>
    <property type="project" value="UniProtKB-UniRule"/>
</dbReference>
<evidence type="ECO:0000259" key="16">
    <source>
        <dbReference type="Pfam" id="PF01225"/>
    </source>
</evidence>
<keyword evidence="11 14" id="KW-0131">Cell cycle</keyword>
<comment type="pathway">
    <text evidence="2 14">Cell wall biogenesis; peptidoglycan biosynthesis.</text>
</comment>
<protein>
    <recommendedName>
        <fullName evidence="3 14">UDP-N-acetylmuramate--L-alanine ligase</fullName>
        <ecNumber evidence="3 14">6.3.2.8</ecNumber>
    </recommendedName>
    <alternativeName>
        <fullName evidence="14">UDP-N-acetylmuramoyl-L-alanine synthetase</fullName>
    </alternativeName>
</protein>
<comment type="function">
    <text evidence="14">Cell wall formation.</text>
</comment>
<dbReference type="GO" id="GO:0008763">
    <property type="term" value="F:UDP-N-acetylmuramate-L-alanine ligase activity"/>
    <property type="evidence" value="ECO:0007669"/>
    <property type="project" value="UniProtKB-UniRule"/>
</dbReference>
<dbReference type="PANTHER" id="PTHR43445">
    <property type="entry name" value="UDP-N-ACETYLMURAMATE--L-ALANINE LIGASE-RELATED"/>
    <property type="match status" value="1"/>
</dbReference>
<evidence type="ECO:0000256" key="5">
    <source>
        <dbReference type="ARBA" id="ARBA00022598"/>
    </source>
</evidence>
<dbReference type="InterPro" id="IPR050061">
    <property type="entry name" value="MurCDEF_pg_biosynth"/>
</dbReference>
<keyword evidence="4 14" id="KW-0963">Cytoplasm</keyword>
<feature type="domain" description="Mur ligase N-terminal catalytic" evidence="16">
    <location>
        <begin position="69"/>
        <end position="165"/>
    </location>
</feature>
<keyword evidence="12 14" id="KW-0961">Cell wall biogenesis/degradation</keyword>
<dbReference type="GO" id="GO:0051301">
    <property type="term" value="P:cell division"/>
    <property type="evidence" value="ECO:0007669"/>
    <property type="project" value="UniProtKB-KW"/>
</dbReference>
<feature type="region of interest" description="Disordered" evidence="15">
    <location>
        <begin position="1"/>
        <end position="49"/>
    </location>
</feature>
<comment type="similarity">
    <text evidence="14">Belongs to the MurCDEF family.</text>
</comment>
<dbReference type="Gene3D" id="3.90.190.20">
    <property type="entry name" value="Mur ligase, C-terminal domain"/>
    <property type="match status" value="1"/>
</dbReference>
<sequence>MPSNDRRNPATGNQSAQAMDSSVPTSDSPSLCSGVTQGAQGADSAGLDPTRDSLVGSGIIDPRALGATHFIGIGGAGMSVLAEMLHETGVQVSGSDRQASEKTERLEKLGITVHIGQKAENVLGARTVVWSSAIKPDNPEILAARAQGSRILHRSDILALLMASRRSVTVAGAHGKTTTSALTAHILTEAGTGRLADPSYAIGSSIQSAQGAIDGGHVGQGDVLVAEADESDGSFSKYHPTIAIVTNVEPDHLDHYGTPTAFRQAFVDHARRAEGYLVICGDDQGGLDVLRDLDGDCRARIVVYSTGTRSQLGEETLEGASLVRIVSESEASGSGRERCTLRIPSNLLDLNAGGSGTDTGRSGGSGDSAGRGDSTDRTVDIPVDLAIPGLHNARNAAAAIIACTLLGMDPQAAARAAGDFRGASRRFEVRGEIGGVTLVDDYAHHPTEIAALLDAARRRYPNRVIRVLFQPHLFSRTRIFADQFAAALSQADDVTVTGIFPARERQEDYPEVGPDTILQARRSAKAEDAPGHQADFHACEDMNQAALDVADRAQPGDVIITVGAGDITTMGQVILDRLASRSEGRDRREGAR</sequence>
<dbReference type="Gene3D" id="3.40.50.720">
    <property type="entry name" value="NAD(P)-binding Rossmann-like Domain"/>
    <property type="match status" value="1"/>
</dbReference>
<accession>A0A087VTM8</accession>
<dbReference type="HAMAP" id="MF_00046">
    <property type="entry name" value="MurC"/>
    <property type="match status" value="1"/>
</dbReference>
<dbReference type="GO" id="GO:0071555">
    <property type="term" value="P:cell wall organization"/>
    <property type="evidence" value="ECO:0007669"/>
    <property type="project" value="UniProtKB-KW"/>
</dbReference>
<keyword evidence="10 14" id="KW-0573">Peptidoglycan synthesis</keyword>
<dbReference type="EC" id="6.3.2.8" evidence="3 14"/>
<evidence type="ECO:0000256" key="4">
    <source>
        <dbReference type="ARBA" id="ARBA00022490"/>
    </source>
</evidence>
<evidence type="ECO:0000256" key="6">
    <source>
        <dbReference type="ARBA" id="ARBA00022618"/>
    </source>
</evidence>
<dbReference type="SUPFAM" id="SSF53244">
    <property type="entry name" value="MurD-like peptide ligases, peptide-binding domain"/>
    <property type="match status" value="1"/>
</dbReference>
<organism evidence="19 20">
    <name type="scientific">Bifidobacterium [indicum] DSM 20214 = LMG 11587</name>
    <dbReference type="NCBI Taxonomy" id="1341694"/>
    <lineage>
        <taxon>Bacteria</taxon>
        <taxon>Bacillati</taxon>
        <taxon>Actinomycetota</taxon>
        <taxon>Actinomycetes</taxon>
        <taxon>Bifidobacteriales</taxon>
        <taxon>Bifidobacteriaceae</taxon>
        <taxon>Bifidobacterium</taxon>
    </lineage>
</organism>
<dbReference type="AlphaFoldDB" id="A0A087VTM8"/>
<dbReference type="InterPro" id="IPR004101">
    <property type="entry name" value="Mur_ligase_C"/>
</dbReference>
<evidence type="ECO:0000313" key="19">
    <source>
        <dbReference type="EMBL" id="AIC91683.1"/>
    </source>
</evidence>
<evidence type="ECO:0000256" key="14">
    <source>
        <dbReference type="HAMAP-Rule" id="MF_00046"/>
    </source>
</evidence>
<dbReference type="InterPro" id="IPR013221">
    <property type="entry name" value="Mur_ligase_cen"/>
</dbReference>
<evidence type="ECO:0000259" key="17">
    <source>
        <dbReference type="Pfam" id="PF02875"/>
    </source>
</evidence>
<dbReference type="Gene3D" id="3.40.1190.10">
    <property type="entry name" value="Mur-like, catalytic domain"/>
    <property type="match status" value="1"/>
</dbReference>
<dbReference type="Proteomes" id="UP000028569">
    <property type="component" value="Chromosome"/>
</dbReference>
<dbReference type="SUPFAM" id="SSF53623">
    <property type="entry name" value="MurD-like peptide ligases, catalytic domain"/>
    <property type="match status" value="2"/>
</dbReference>
<feature type="region of interest" description="Disordered" evidence="15">
    <location>
        <begin position="350"/>
        <end position="377"/>
    </location>
</feature>
<dbReference type="SUPFAM" id="SSF51984">
    <property type="entry name" value="MurCD N-terminal domain"/>
    <property type="match status" value="1"/>
</dbReference>
<proteinExistence type="inferred from homology"/>
<feature type="compositionally biased region" description="Polar residues" evidence="15">
    <location>
        <begin position="10"/>
        <end position="39"/>
    </location>
</feature>
<evidence type="ECO:0000256" key="9">
    <source>
        <dbReference type="ARBA" id="ARBA00022960"/>
    </source>
</evidence>
<dbReference type="GO" id="GO:0005737">
    <property type="term" value="C:cytoplasm"/>
    <property type="evidence" value="ECO:0007669"/>
    <property type="project" value="UniProtKB-SubCell"/>
</dbReference>
<feature type="compositionally biased region" description="Gly residues" evidence="15">
    <location>
        <begin position="353"/>
        <end position="369"/>
    </location>
</feature>
<dbReference type="KEGG" id="bii:BINDI_0402"/>
<keyword evidence="9 14" id="KW-0133">Cell shape</keyword>
<dbReference type="GO" id="GO:0009252">
    <property type="term" value="P:peptidoglycan biosynthetic process"/>
    <property type="evidence" value="ECO:0007669"/>
    <property type="project" value="UniProtKB-UniRule"/>
</dbReference>
<evidence type="ECO:0000256" key="3">
    <source>
        <dbReference type="ARBA" id="ARBA00012211"/>
    </source>
</evidence>
<keyword evidence="8 14" id="KW-0067">ATP-binding</keyword>
<dbReference type="Pfam" id="PF08245">
    <property type="entry name" value="Mur_ligase_M"/>
    <property type="match status" value="1"/>
</dbReference>
<evidence type="ECO:0000313" key="20">
    <source>
        <dbReference type="Proteomes" id="UP000028569"/>
    </source>
</evidence>
<evidence type="ECO:0000256" key="12">
    <source>
        <dbReference type="ARBA" id="ARBA00023316"/>
    </source>
</evidence>
<evidence type="ECO:0000256" key="8">
    <source>
        <dbReference type="ARBA" id="ARBA00022840"/>
    </source>
</evidence>
<evidence type="ECO:0000256" key="1">
    <source>
        <dbReference type="ARBA" id="ARBA00004496"/>
    </source>
</evidence>
<evidence type="ECO:0000256" key="2">
    <source>
        <dbReference type="ARBA" id="ARBA00004752"/>
    </source>
</evidence>
<dbReference type="HOGENOM" id="CLU_028104_2_1_11"/>
<name>A0A087VTM8_9BIFI</name>
<feature type="domain" description="Mur ligase C-terminal" evidence="17">
    <location>
        <begin position="425"/>
        <end position="565"/>
    </location>
</feature>